<dbReference type="Gene3D" id="3.30.470.20">
    <property type="entry name" value="ATP-grasp fold, B domain"/>
    <property type="match status" value="1"/>
</dbReference>
<dbReference type="InterPro" id="IPR003781">
    <property type="entry name" value="CoA-bd"/>
</dbReference>
<dbReference type="PANTHER" id="PTHR43334">
    <property type="entry name" value="ACETATE--COA LIGASE [ADP-FORMING]"/>
    <property type="match status" value="1"/>
</dbReference>
<dbReference type="AlphaFoldDB" id="A0A7Y8VQ34"/>
<dbReference type="SUPFAM" id="SSF52210">
    <property type="entry name" value="Succinyl-CoA synthetase domains"/>
    <property type="match status" value="2"/>
</dbReference>
<dbReference type="Proteomes" id="UP000526307">
    <property type="component" value="Unassembled WGS sequence"/>
</dbReference>
<evidence type="ECO:0000259" key="4">
    <source>
        <dbReference type="SMART" id="SM00881"/>
    </source>
</evidence>
<proteinExistence type="predicted"/>
<name>A0A7Y8VQ34_9FIRM</name>
<evidence type="ECO:0000313" key="6">
    <source>
        <dbReference type="Proteomes" id="UP000526307"/>
    </source>
</evidence>
<evidence type="ECO:0000256" key="2">
    <source>
        <dbReference type="ARBA" id="ARBA00022741"/>
    </source>
</evidence>
<dbReference type="SUPFAM" id="SSF56059">
    <property type="entry name" value="Glutathione synthetase ATP-binding domain-like"/>
    <property type="match status" value="1"/>
</dbReference>
<keyword evidence="1 5" id="KW-0436">Ligase</keyword>
<dbReference type="EMBL" id="JABXYR010000001">
    <property type="protein sequence ID" value="NWO22568.1"/>
    <property type="molecule type" value="Genomic_DNA"/>
</dbReference>
<dbReference type="InterPro" id="IPR032875">
    <property type="entry name" value="Succ_CoA_lig_flav_dom"/>
</dbReference>
<evidence type="ECO:0000256" key="1">
    <source>
        <dbReference type="ARBA" id="ARBA00022598"/>
    </source>
</evidence>
<feature type="domain" description="CoA-binding" evidence="4">
    <location>
        <begin position="6"/>
        <end position="100"/>
    </location>
</feature>
<dbReference type="GO" id="GO:0005524">
    <property type="term" value="F:ATP binding"/>
    <property type="evidence" value="ECO:0007669"/>
    <property type="project" value="UniProtKB-KW"/>
</dbReference>
<dbReference type="InterPro" id="IPR016102">
    <property type="entry name" value="Succinyl-CoA_synth-like"/>
</dbReference>
<accession>A0A7Y8VQ34</accession>
<sequence length="707" mass="78410">MSIDKLLRPKRVAVIGASEQEGFGGDTCRNIIDIMDKDRYYFVNPNRDHVLGIKCYHSVEEIPNNIDLAVICTPMRTVEDIIKSCAKKGAGGAVVYASGYSEVGTAEGKRAEDSLKKLCDELDVSLMGPNCAGFINYIDEVSSFAFISNKRDRRGHVGFISQSGQLVLSMMDRPGTGFSYVISAGNSKLVTMDDYLDFLVDDEETRVIAMYLEGVKNPYTFVKALKKARVKNKPVVILKTGKSRKAQEIAASHTGSLSGSDNVFDALFEKYGVIRVDDLEELTSTSQAIACLKDMPKGHKLASISLSGGETGICADLGEIYGVEYADLSQKTMDDIKEIIPPYADPNNPLDITATLSYDIGKFSKALEILMKDPEVAMVAIGYTLLDKIADNAIYYMYESMKIVSGNTWTKPMVMVPFVEMSRNIEYVNKLKGIHVPVLPPAQYAFKIISNILRLSLRHPQDYEFIPDDGLKKEWTASEERIALSEYESKKYLEARGIKLDLYDLAKSEDESVEIFDRIRRMTNNPSAKVAVKIDSRDILHKSDIGGVILNLDTGEAVRHAYRTVLDRAERECPEAVINGVQVVLMAEPGVEMIIGVNNDKSFGPTILCGLGGIFVELFKDVSLSIAPLSRKEAENMLYKLKSFKLLDGYRGAPKCNIDDMIDVLIKIADLAFRERESLLELDINPVFVREDGITIADALVVCRGIR</sequence>
<dbReference type="SMART" id="SM00881">
    <property type="entry name" value="CoA_binding"/>
    <property type="match status" value="1"/>
</dbReference>
<dbReference type="Pfam" id="PF13549">
    <property type="entry name" value="ATP-grasp_5"/>
    <property type="match status" value="1"/>
</dbReference>
<protein>
    <submittedName>
        <fullName evidence="5">Acetate--CoA ligase family protein</fullName>
    </submittedName>
</protein>
<dbReference type="Gene3D" id="3.30.1490.20">
    <property type="entry name" value="ATP-grasp fold, A domain"/>
    <property type="match status" value="1"/>
</dbReference>
<dbReference type="Pfam" id="PF13607">
    <property type="entry name" value="Succ_CoA_lig"/>
    <property type="match status" value="1"/>
</dbReference>
<dbReference type="SUPFAM" id="SSF51735">
    <property type="entry name" value="NAD(P)-binding Rossmann-fold domains"/>
    <property type="match status" value="1"/>
</dbReference>
<keyword evidence="3" id="KW-0067">ATP-binding</keyword>
<keyword evidence="6" id="KW-1185">Reference proteome</keyword>
<dbReference type="InterPro" id="IPR051538">
    <property type="entry name" value="Acyl-CoA_Synth/Transferase"/>
</dbReference>
<dbReference type="PANTHER" id="PTHR43334:SF1">
    <property type="entry name" value="3-HYDROXYPROPIONATE--COA LIGASE [ADP-FORMING]"/>
    <property type="match status" value="1"/>
</dbReference>
<reference evidence="5 6" key="1">
    <citation type="submission" date="2020-06" db="EMBL/GenBank/DDBJ databases">
        <title>Mogibacterium timidum strain W9173 genomic sequence.</title>
        <authorList>
            <person name="Wade W.G."/>
            <person name="Johnston C.D."/>
            <person name="Chen T."/>
            <person name="Dewhirst F.E."/>
        </authorList>
    </citation>
    <scope>NUCLEOTIDE SEQUENCE [LARGE SCALE GENOMIC DNA]</scope>
    <source>
        <strain evidence="5 6">W9173</strain>
    </source>
</reference>
<dbReference type="RefSeq" id="WP_009644445.1">
    <property type="nucleotide sequence ID" value="NZ_CAJPUB010000006.1"/>
</dbReference>
<organism evidence="5 6">
    <name type="scientific">Mogibacterium timidum</name>
    <dbReference type="NCBI Taxonomy" id="35519"/>
    <lineage>
        <taxon>Bacteria</taxon>
        <taxon>Bacillati</taxon>
        <taxon>Bacillota</taxon>
        <taxon>Clostridia</taxon>
        <taxon>Peptostreptococcales</taxon>
        <taxon>Anaerovoracaceae</taxon>
        <taxon>Mogibacterium</taxon>
    </lineage>
</organism>
<dbReference type="InterPro" id="IPR036291">
    <property type="entry name" value="NAD(P)-bd_dom_sf"/>
</dbReference>
<evidence type="ECO:0000313" key="5">
    <source>
        <dbReference type="EMBL" id="NWO22568.1"/>
    </source>
</evidence>
<dbReference type="Gene3D" id="3.40.50.261">
    <property type="entry name" value="Succinyl-CoA synthetase domains"/>
    <property type="match status" value="2"/>
</dbReference>
<dbReference type="InterPro" id="IPR013815">
    <property type="entry name" value="ATP_grasp_subdomain_1"/>
</dbReference>
<dbReference type="GO" id="GO:0016874">
    <property type="term" value="F:ligase activity"/>
    <property type="evidence" value="ECO:0007669"/>
    <property type="project" value="UniProtKB-KW"/>
</dbReference>
<keyword evidence="2" id="KW-0547">Nucleotide-binding</keyword>
<comment type="caution">
    <text evidence="5">The sequence shown here is derived from an EMBL/GenBank/DDBJ whole genome shotgun (WGS) entry which is preliminary data.</text>
</comment>
<gene>
    <name evidence="5" type="ORF">HW270_00490</name>
</gene>
<dbReference type="Gene3D" id="3.40.50.720">
    <property type="entry name" value="NAD(P)-binding Rossmann-like Domain"/>
    <property type="match status" value="1"/>
</dbReference>
<evidence type="ECO:0000256" key="3">
    <source>
        <dbReference type="ARBA" id="ARBA00022840"/>
    </source>
</evidence>
<dbReference type="Pfam" id="PF13380">
    <property type="entry name" value="CoA_binding_2"/>
    <property type="match status" value="1"/>
</dbReference>